<dbReference type="EMBL" id="JRPC02000039">
    <property type="protein sequence ID" value="TLE13540.1"/>
    <property type="molecule type" value="Genomic_DNA"/>
</dbReference>
<dbReference type="AlphaFoldDB" id="A0A4U8UCG1"/>
<keyword evidence="1" id="KW-0472">Membrane</keyword>
<feature type="transmembrane region" description="Helical" evidence="1">
    <location>
        <begin position="70"/>
        <end position="96"/>
    </location>
</feature>
<dbReference type="RefSeq" id="WP_138155311.1">
    <property type="nucleotide sequence ID" value="NZ_JRPC02000039.1"/>
</dbReference>
<sequence length="115" mass="13692">MNNERKISPKEFSDKRKSQDDEILRKQLELREREIALKEKELELRILQAQGGENSVEKEKIMIEREKFQYAKYSMVVFIILITFFVISVVIIGPMVNRQEIPSIIRDIEPKKQLE</sequence>
<accession>A0A4U8UCG1</accession>
<evidence type="ECO:0000313" key="2">
    <source>
        <dbReference type="EMBL" id="TLE13540.1"/>
    </source>
</evidence>
<protein>
    <submittedName>
        <fullName evidence="2">Uncharacterized protein</fullName>
    </submittedName>
</protein>
<evidence type="ECO:0000256" key="1">
    <source>
        <dbReference type="SAM" id="Phobius"/>
    </source>
</evidence>
<proteinExistence type="predicted"/>
<keyword evidence="1" id="KW-1133">Transmembrane helix</keyword>
<keyword evidence="3" id="KW-1185">Reference proteome</keyword>
<keyword evidence="1" id="KW-0812">Transmembrane</keyword>
<gene>
    <name evidence="2" type="ORF">LS72_009895</name>
</gene>
<dbReference type="Proteomes" id="UP000029920">
    <property type="component" value="Unassembled WGS sequence"/>
</dbReference>
<comment type="caution">
    <text evidence="2">The sequence shown here is derived from an EMBL/GenBank/DDBJ whole genome shotgun (WGS) entry which is preliminary data.</text>
</comment>
<name>A0A4U8UCG1_9HELI</name>
<reference evidence="2 3" key="1">
    <citation type="journal article" date="2014" name="Genome Announc.">
        <title>Draft genome sequences of eight enterohepatic helicobacter species isolated from both laboratory and wild rodents.</title>
        <authorList>
            <person name="Sheh A."/>
            <person name="Shen Z."/>
            <person name="Fox J.G."/>
        </authorList>
    </citation>
    <scope>NUCLEOTIDE SEQUENCE [LARGE SCALE GENOMIC DNA]</scope>
    <source>
        <strain evidence="2 3">MIT-03-7007</strain>
    </source>
</reference>
<evidence type="ECO:0000313" key="3">
    <source>
        <dbReference type="Proteomes" id="UP000029920"/>
    </source>
</evidence>
<organism evidence="2 3">
    <name type="scientific">Helicobacter apodemus</name>
    <dbReference type="NCBI Taxonomy" id="135569"/>
    <lineage>
        <taxon>Bacteria</taxon>
        <taxon>Pseudomonadati</taxon>
        <taxon>Campylobacterota</taxon>
        <taxon>Epsilonproteobacteria</taxon>
        <taxon>Campylobacterales</taxon>
        <taxon>Helicobacteraceae</taxon>
        <taxon>Helicobacter</taxon>
    </lineage>
</organism>